<dbReference type="PANTHER" id="PTHR22911">
    <property type="entry name" value="ACYL-MALONYL CONDENSING ENZYME-RELATED"/>
    <property type="match status" value="1"/>
</dbReference>
<keyword evidence="1" id="KW-1133">Transmembrane helix</keyword>
<feature type="non-terminal residue" evidence="3">
    <location>
        <position position="1"/>
    </location>
</feature>
<protein>
    <recommendedName>
        <fullName evidence="2">EamA domain-containing protein</fullName>
    </recommendedName>
</protein>
<feature type="transmembrane region" description="Helical" evidence="1">
    <location>
        <begin position="25"/>
        <end position="44"/>
    </location>
</feature>
<keyword evidence="1" id="KW-0812">Transmembrane</keyword>
<feature type="transmembrane region" description="Helical" evidence="1">
    <location>
        <begin position="50"/>
        <end position="69"/>
    </location>
</feature>
<dbReference type="AlphaFoldDB" id="X1HTG2"/>
<feature type="domain" description="EamA" evidence="2">
    <location>
        <begin position="108"/>
        <end position="242"/>
    </location>
</feature>
<proteinExistence type="predicted"/>
<feature type="domain" description="EamA" evidence="2">
    <location>
        <begin position="3"/>
        <end position="95"/>
    </location>
</feature>
<dbReference type="InterPro" id="IPR000620">
    <property type="entry name" value="EamA_dom"/>
</dbReference>
<evidence type="ECO:0000256" key="1">
    <source>
        <dbReference type="SAM" id="Phobius"/>
    </source>
</evidence>
<organism evidence="3">
    <name type="scientific">marine sediment metagenome</name>
    <dbReference type="NCBI Taxonomy" id="412755"/>
    <lineage>
        <taxon>unclassified sequences</taxon>
        <taxon>metagenomes</taxon>
        <taxon>ecological metagenomes</taxon>
    </lineage>
</organism>
<feature type="transmembrane region" description="Helical" evidence="1">
    <location>
        <begin position="170"/>
        <end position="188"/>
    </location>
</feature>
<accession>X1HTG2</accession>
<gene>
    <name evidence="3" type="ORF">S03H2_43726</name>
</gene>
<reference evidence="3" key="1">
    <citation type="journal article" date="2014" name="Front. Microbiol.">
        <title>High frequency of phylogenetically diverse reductive dehalogenase-homologous genes in deep subseafloor sedimentary metagenomes.</title>
        <authorList>
            <person name="Kawai M."/>
            <person name="Futagami T."/>
            <person name="Toyoda A."/>
            <person name="Takaki Y."/>
            <person name="Nishi S."/>
            <person name="Hori S."/>
            <person name="Arai W."/>
            <person name="Tsubouchi T."/>
            <person name="Morono Y."/>
            <person name="Uchiyama I."/>
            <person name="Ito T."/>
            <person name="Fujiyama A."/>
            <person name="Inagaki F."/>
            <person name="Takami H."/>
        </authorList>
    </citation>
    <scope>NUCLEOTIDE SEQUENCE</scope>
    <source>
        <strain evidence="3">Expedition CK06-06</strain>
    </source>
</reference>
<dbReference type="GO" id="GO:0016020">
    <property type="term" value="C:membrane"/>
    <property type="evidence" value="ECO:0007669"/>
    <property type="project" value="InterPro"/>
</dbReference>
<sequence length="247" mass="26738">ATLILLVPTLVFQGRNLIRLSRKEVLVLTLVGLALAFHFGFWISSLKYTTVANSVILVSTHPIPIAIISHRWLGEKTERTAVVGIGVALFGMVLIGVSDAALTTESLIGDVLALVGMAALAAYLLSGRRIRKKIPILPYAFVVYLAATAFLLLGCLVFSAPLYPYDQREWILFLALAVIPMIFGHTLYNWALRYVAALLVSASILAEPILSSILAYFLLSEVPSAFVILGGPIVLVGIFLVVYGRGD</sequence>
<dbReference type="EMBL" id="BARU01027309">
    <property type="protein sequence ID" value="GAH72772.1"/>
    <property type="molecule type" value="Genomic_DNA"/>
</dbReference>
<feature type="transmembrane region" description="Helical" evidence="1">
    <location>
        <begin position="107"/>
        <end position="125"/>
    </location>
</feature>
<dbReference type="InterPro" id="IPR037185">
    <property type="entry name" value="EmrE-like"/>
</dbReference>
<dbReference type="PANTHER" id="PTHR22911:SF76">
    <property type="entry name" value="EAMA DOMAIN-CONTAINING PROTEIN"/>
    <property type="match status" value="1"/>
</dbReference>
<keyword evidence="1" id="KW-0472">Membrane</keyword>
<evidence type="ECO:0000259" key="2">
    <source>
        <dbReference type="Pfam" id="PF00892"/>
    </source>
</evidence>
<feature type="transmembrane region" description="Helical" evidence="1">
    <location>
        <begin position="137"/>
        <end position="164"/>
    </location>
</feature>
<dbReference type="SUPFAM" id="SSF103481">
    <property type="entry name" value="Multidrug resistance efflux transporter EmrE"/>
    <property type="match status" value="2"/>
</dbReference>
<name>X1HTG2_9ZZZZ</name>
<feature type="transmembrane region" description="Helical" evidence="1">
    <location>
        <begin position="195"/>
        <end position="219"/>
    </location>
</feature>
<feature type="transmembrane region" description="Helical" evidence="1">
    <location>
        <begin position="81"/>
        <end position="101"/>
    </location>
</feature>
<comment type="caution">
    <text evidence="3">The sequence shown here is derived from an EMBL/GenBank/DDBJ whole genome shotgun (WGS) entry which is preliminary data.</text>
</comment>
<dbReference type="Pfam" id="PF00892">
    <property type="entry name" value="EamA"/>
    <property type="match status" value="2"/>
</dbReference>
<evidence type="ECO:0000313" key="3">
    <source>
        <dbReference type="EMBL" id="GAH72772.1"/>
    </source>
</evidence>
<feature type="transmembrane region" description="Helical" evidence="1">
    <location>
        <begin position="225"/>
        <end position="244"/>
    </location>
</feature>